<dbReference type="Gene3D" id="6.20.240.20">
    <property type="match status" value="1"/>
</dbReference>
<dbReference type="EMBL" id="LRBS01000125">
    <property type="protein sequence ID" value="OII70997.1"/>
    <property type="molecule type" value="Genomic_DNA"/>
</dbReference>
<keyword evidence="1 7" id="KW-0547">Nucleotide-binding</keyword>
<dbReference type="GO" id="GO:0007015">
    <property type="term" value="P:actin filament organization"/>
    <property type="evidence" value="ECO:0007669"/>
    <property type="project" value="TreeGrafter"/>
</dbReference>
<dbReference type="GO" id="GO:0000146">
    <property type="term" value="F:microfilament motor activity"/>
    <property type="evidence" value="ECO:0007669"/>
    <property type="project" value="TreeGrafter"/>
</dbReference>
<evidence type="ECO:0000259" key="9">
    <source>
        <dbReference type="PROSITE" id="PS51456"/>
    </source>
</evidence>
<keyword evidence="2 7" id="KW-0067">ATP-binding</keyword>
<dbReference type="Pfam" id="PF00063">
    <property type="entry name" value="Myosin_head"/>
    <property type="match status" value="1"/>
</dbReference>
<dbReference type="InterPro" id="IPR001609">
    <property type="entry name" value="Myosin_head_motor_dom-like"/>
</dbReference>
<organism evidence="10 11">
    <name type="scientific">Cryptosporidium andersoni</name>
    <dbReference type="NCBI Taxonomy" id="117008"/>
    <lineage>
        <taxon>Eukaryota</taxon>
        <taxon>Sar</taxon>
        <taxon>Alveolata</taxon>
        <taxon>Apicomplexa</taxon>
        <taxon>Conoidasida</taxon>
        <taxon>Coccidia</taxon>
        <taxon>Eucoccidiorida</taxon>
        <taxon>Eimeriorina</taxon>
        <taxon>Cryptosporidiidae</taxon>
        <taxon>Cryptosporidium</taxon>
    </lineage>
</organism>
<comment type="caution">
    <text evidence="10">The sequence shown here is derived from an EMBL/GenBank/DDBJ whole genome shotgun (WGS) entry which is preliminary data.</text>
</comment>
<dbReference type="Gene3D" id="3.40.850.10">
    <property type="entry name" value="Kinesin motor domain"/>
    <property type="match status" value="2"/>
</dbReference>
<dbReference type="Pfam" id="PF00612">
    <property type="entry name" value="IQ"/>
    <property type="match status" value="4"/>
</dbReference>
<dbReference type="Gene3D" id="1.20.120.720">
    <property type="entry name" value="Myosin VI head, motor domain, U50 subdomain"/>
    <property type="match status" value="1"/>
</dbReference>
<dbReference type="SUPFAM" id="SSF52540">
    <property type="entry name" value="P-loop containing nucleoside triphosphate hydrolases"/>
    <property type="match status" value="3"/>
</dbReference>
<dbReference type="GO" id="GO:0051015">
    <property type="term" value="F:actin filament binding"/>
    <property type="evidence" value="ECO:0007669"/>
    <property type="project" value="TreeGrafter"/>
</dbReference>
<protein>
    <submittedName>
        <fullName evidence="10">Myosin head family protein</fullName>
    </submittedName>
</protein>
<dbReference type="InterPro" id="IPR036322">
    <property type="entry name" value="WD40_repeat_dom_sf"/>
</dbReference>
<evidence type="ECO:0000256" key="2">
    <source>
        <dbReference type="ARBA" id="ARBA00022840"/>
    </source>
</evidence>
<dbReference type="RefSeq" id="XP_067066366.1">
    <property type="nucleotide sequence ID" value="XM_067212069.1"/>
</dbReference>
<evidence type="ECO:0000256" key="3">
    <source>
        <dbReference type="ARBA" id="ARBA00023123"/>
    </source>
</evidence>
<dbReference type="InterPro" id="IPR001680">
    <property type="entry name" value="WD40_rpt"/>
</dbReference>
<dbReference type="PROSITE" id="PS50082">
    <property type="entry name" value="WD_REPEATS_2"/>
    <property type="match status" value="1"/>
</dbReference>
<dbReference type="OrthoDB" id="6108017at2759"/>
<sequence length="1787" mass="203953">MYQKNDTNMAYDLYQPGCLVWVPCQREVWKPGIVSKVNKSQVYVNVSNTLDDETLENVSEEIIIDCSGDQNSNNSKIYIRVADELSDYGVVAPDDLCELTHLSQPAILHALNTRFDLDKIYTFTGPILIAINPFRKLNRLYDSETLENFRSVDSFRIPHVFSIANKAYFGIYTEQKSQTVLISGESGAGKTETTKFVLQFLAIAGASGGSFEDQILQSNPLLEAFGNSQTLRNNNSSRFGKFIEICFGNNENNDRLQICSASINTYLLEKVRVCFQQEGERNFHIFYQLCAAASTLKDSKKHTYIFPSSRTNSISFLNTNSYSSDRNYGFPKENIKISNMEIDLSYIREPEYYRYLRMSKFIDCDIEQFERTLYATSAMGITISDFHNILKVLKAILYLGNIEFNEDGEGSTITEECLYDMKIASFLLSVPEDQLKLVLCFKKLQLKEGEVMKPLNISEAEMTRDALAKTFYGLVFEYIVLLVNSKIKNFNILQDNLPYCGVLDIFGFECFLYNSFEQLCINFANERLQKIFNDFVFKVEQDLYIQEQILWNPIDFPDNNESVELLQQISPTLGIFPALDEECRIPRGSDISFLNKLVREYGPDQKPGHPKFDIVRKNPNYFTIIHYAGAVSYCVDGFLEKNKDQLSTFALDTILSSSDQWIADLAAYSFCGKYSRNNQDSNEGILGSPSGTKKKQTVGASFRSQLNTLVSTIKLTTPHFIRCVKPNNLNVPDQFDRKSVSEQLNYSGVLQAIQVSRAGYPVRFNHREFLLDYIILCSPVKGSNIELDKTRFIYWRNLTFTGSDDERRIITKEFLTYLEENKVIKKSNEFLWSIGLTRVFLKVDMFRTLESLRMKIRDIAATRIQSIWRMKITKKIFIVKKKLIVDIQRIYRGFLCRKEYKRLLKHNSAIFILNYYRSYQARQKFLKMKKSCIIIQSFWRKFLNKRNQEKIRINNSASIIQATFKMYKEYKYFKSLSIGVKKIQTLWRGKLARRQLRKLREERNQIGQIFAKYQESNAELQKLRGSLSRLEDQLSIITAERNKLRDEVLLLQKELNIWKDTAASENRKYIEMQQSVEVLKSQVKSYGDIEQKYENANKSNSDEKWKDLYLRLLKLSSYPYTKMGLLESLVSCLFPTDTESIVSSHQDRQIGLLFCGSASSGNKLLMNKFLDFVGIGSMEDNQLQVYTLELANIPGGHILGLSENLRDNNIRESSIGERWPLNIMDITGLESEEMILQAISFFSRARVAVFVYDIANYQSFAKLFEVNDVTIGGPINKAIESGCLVILFGNLYSVVHNKSPIQVKVEEVRRIGSELDIVTLESDSIIPLIYSIVGILTARCYSQVQQGHSDKSLSRQLQNSFFSRFNDGIQRAFGIRSAKYAMNKLVSDKAEFLIPTVDSLELPDELTKDYLDGICPVVNIKDEQNSSVTHIVFCRDIQSEPYTLLLVARKNGIIQAYYCYKTRFEYENEENSAIEWSGRVEEAYSRKAHNRAITSLALSPDESEFLSTSIDMTVRRFLTANGQAISLFSDNSPVLVGSYLPFLPSLFIVSSSKPLLRIVNVDIGVAQKIKTDSTIRALCFDSTGMYCFAACKEGRIYVLVNIAVKSATNMRTPVETDFRFTDKRGMQVCSRAITNMSYINSSSNYSLIKKTKNLAPCLPILVVNAADSTITVIDIRLQAPTGQIDISTVPHVVLQVRFRIANPHSLMPLRSCFSTHGGIWIASAAEDCTVRIFSLNSESSDKEQVILTGHNVPVISTAINASSTILASGDADGIIIIWRRFARQQNT</sequence>
<dbReference type="PROSITE" id="PS51456">
    <property type="entry name" value="MYOSIN_MOTOR"/>
    <property type="match status" value="1"/>
</dbReference>
<dbReference type="Gene3D" id="1.20.5.190">
    <property type="match status" value="3"/>
</dbReference>
<dbReference type="GO" id="GO:0016459">
    <property type="term" value="C:myosin complex"/>
    <property type="evidence" value="ECO:0007669"/>
    <property type="project" value="UniProtKB-KW"/>
</dbReference>
<feature type="repeat" description="WD" evidence="6">
    <location>
        <begin position="1747"/>
        <end position="1778"/>
    </location>
</feature>
<dbReference type="VEuPathDB" id="CryptoDB:cand_018360"/>
<keyword evidence="3 7" id="KW-0518">Myosin</keyword>
<gene>
    <name evidence="10" type="ORF">cand_018360</name>
</gene>
<name>A0A1J4MDP3_9CRYT</name>
<dbReference type="InterPro" id="IPR036961">
    <property type="entry name" value="Kinesin_motor_dom_sf"/>
</dbReference>
<dbReference type="PRINTS" id="PR00193">
    <property type="entry name" value="MYOSINHEAVY"/>
</dbReference>
<evidence type="ECO:0000256" key="7">
    <source>
        <dbReference type="PROSITE-ProRule" id="PRU00782"/>
    </source>
</evidence>
<dbReference type="PROSITE" id="PS50294">
    <property type="entry name" value="WD_REPEATS_REGION"/>
    <property type="match status" value="1"/>
</dbReference>
<feature type="coiled-coil region" evidence="8">
    <location>
        <begin position="1013"/>
        <end position="1061"/>
    </location>
</feature>
<evidence type="ECO:0000256" key="4">
    <source>
        <dbReference type="ARBA" id="ARBA00023175"/>
    </source>
</evidence>
<dbReference type="Pfam" id="PF00400">
    <property type="entry name" value="WD40"/>
    <property type="match status" value="2"/>
</dbReference>
<accession>A0A1J4MDP3</accession>
<dbReference type="SMART" id="SM00320">
    <property type="entry name" value="WD40"/>
    <property type="match status" value="4"/>
</dbReference>
<dbReference type="PANTHER" id="PTHR13140">
    <property type="entry name" value="MYOSIN"/>
    <property type="match status" value="1"/>
</dbReference>
<dbReference type="GeneID" id="92366021"/>
<dbReference type="PANTHER" id="PTHR13140:SF706">
    <property type="entry name" value="DILUTE CLASS UNCONVENTIONAL MYOSIN, ISOFORM C"/>
    <property type="match status" value="1"/>
</dbReference>
<evidence type="ECO:0000256" key="5">
    <source>
        <dbReference type="ARBA" id="ARBA00023203"/>
    </source>
</evidence>
<dbReference type="GO" id="GO:0005524">
    <property type="term" value="F:ATP binding"/>
    <property type="evidence" value="ECO:0007669"/>
    <property type="project" value="UniProtKB-UniRule"/>
</dbReference>
<dbReference type="SMART" id="SM00015">
    <property type="entry name" value="IQ"/>
    <property type="match status" value="6"/>
</dbReference>
<evidence type="ECO:0000256" key="6">
    <source>
        <dbReference type="PROSITE-ProRule" id="PRU00221"/>
    </source>
</evidence>
<evidence type="ECO:0000313" key="11">
    <source>
        <dbReference type="Proteomes" id="UP000186804"/>
    </source>
</evidence>
<dbReference type="InterPro" id="IPR015943">
    <property type="entry name" value="WD40/YVTN_repeat-like_dom_sf"/>
</dbReference>
<keyword evidence="5 7" id="KW-0009">Actin-binding</keyword>
<dbReference type="Gene3D" id="1.20.58.530">
    <property type="match status" value="1"/>
</dbReference>
<feature type="domain" description="Myosin motor" evidence="9">
    <location>
        <begin position="91"/>
        <end position="854"/>
    </location>
</feature>
<comment type="similarity">
    <text evidence="7">Belongs to the TRAFAC class myosin-kinesin ATPase superfamily. Myosin family.</text>
</comment>
<dbReference type="InterPro" id="IPR000048">
    <property type="entry name" value="IQ_motif_EF-hand-BS"/>
</dbReference>
<reference evidence="10 11" key="1">
    <citation type="submission" date="2016-10" db="EMBL/GenBank/DDBJ databases">
        <title>Reductive evolution of mitochondrial metabolism and differential evolution of invasion-related proteins in Cryptosporidium.</title>
        <authorList>
            <person name="Liu S."/>
            <person name="Roellig D.M."/>
            <person name="Guo Y."/>
            <person name="Li N."/>
            <person name="Frace M.A."/>
            <person name="Tang K."/>
            <person name="Zhang L."/>
            <person name="Feng Y."/>
            <person name="Xiao L."/>
        </authorList>
    </citation>
    <scope>NUCLEOTIDE SEQUENCE [LARGE SCALE GENOMIC DNA]</scope>
    <source>
        <strain evidence="10">30847</strain>
    </source>
</reference>
<keyword evidence="4 7" id="KW-0505">Motor protein</keyword>
<feature type="binding site" evidence="7">
    <location>
        <begin position="184"/>
        <end position="191"/>
    </location>
    <ligand>
        <name>ATP</name>
        <dbReference type="ChEBI" id="CHEBI:30616"/>
    </ligand>
</feature>
<evidence type="ECO:0000256" key="8">
    <source>
        <dbReference type="SAM" id="Coils"/>
    </source>
</evidence>
<keyword evidence="8" id="KW-0175">Coiled coil</keyword>
<dbReference type="SUPFAM" id="SSF50978">
    <property type="entry name" value="WD40 repeat-like"/>
    <property type="match status" value="1"/>
</dbReference>
<dbReference type="GO" id="GO:0016020">
    <property type="term" value="C:membrane"/>
    <property type="evidence" value="ECO:0007669"/>
    <property type="project" value="TreeGrafter"/>
</dbReference>
<keyword evidence="11" id="KW-1185">Reference proteome</keyword>
<evidence type="ECO:0000256" key="1">
    <source>
        <dbReference type="ARBA" id="ARBA00022741"/>
    </source>
</evidence>
<dbReference type="GO" id="GO:0005737">
    <property type="term" value="C:cytoplasm"/>
    <property type="evidence" value="ECO:0007669"/>
    <property type="project" value="TreeGrafter"/>
</dbReference>
<dbReference type="InterPro" id="IPR027417">
    <property type="entry name" value="P-loop_NTPase"/>
</dbReference>
<proteinExistence type="inferred from homology"/>
<dbReference type="Gene3D" id="2.130.10.10">
    <property type="entry name" value="YVTN repeat-like/Quinoprotein amine dehydrogenase"/>
    <property type="match status" value="2"/>
</dbReference>
<evidence type="ECO:0000313" key="10">
    <source>
        <dbReference type="EMBL" id="OII70997.1"/>
    </source>
</evidence>
<dbReference type="CDD" id="cd23767">
    <property type="entry name" value="IQCD"/>
    <property type="match status" value="1"/>
</dbReference>
<keyword evidence="6" id="KW-0853">WD repeat</keyword>
<feature type="region of interest" description="Actin-binding" evidence="7">
    <location>
        <begin position="706"/>
        <end position="728"/>
    </location>
</feature>
<dbReference type="PROSITE" id="PS50096">
    <property type="entry name" value="IQ"/>
    <property type="match status" value="3"/>
</dbReference>
<dbReference type="SMART" id="SM00242">
    <property type="entry name" value="MYSc"/>
    <property type="match status" value="1"/>
</dbReference>
<dbReference type="Proteomes" id="UP000186804">
    <property type="component" value="Unassembled WGS sequence"/>
</dbReference>